<comment type="caution">
    <text evidence="4">The sequence shown here is derived from an EMBL/GenBank/DDBJ whole genome shotgun (WGS) entry which is preliminary data.</text>
</comment>
<keyword evidence="5" id="KW-1185">Reference proteome</keyword>
<dbReference type="Proteomes" id="UP001497382">
    <property type="component" value="Unassembled WGS sequence"/>
</dbReference>
<proteinExistence type="predicted"/>
<dbReference type="PROSITE" id="PS51064">
    <property type="entry name" value="IRS_PTB"/>
    <property type="match status" value="1"/>
</dbReference>
<dbReference type="GO" id="GO:0007169">
    <property type="term" value="P:cell surface receptor protein tyrosine kinase signaling pathway"/>
    <property type="evidence" value="ECO:0007669"/>
    <property type="project" value="TreeGrafter"/>
</dbReference>
<feature type="domain" description="IRS-type PTB" evidence="3">
    <location>
        <begin position="203"/>
        <end position="316"/>
    </location>
</feature>
<dbReference type="InterPro" id="IPR001849">
    <property type="entry name" value="PH_domain"/>
</dbReference>
<dbReference type="SMART" id="SM00233">
    <property type="entry name" value="PH"/>
    <property type="match status" value="1"/>
</dbReference>
<dbReference type="InterPro" id="IPR002404">
    <property type="entry name" value="IRS_PTB"/>
</dbReference>
<dbReference type="PROSITE" id="PS50003">
    <property type="entry name" value="PH_DOMAIN"/>
    <property type="match status" value="1"/>
</dbReference>
<feature type="region of interest" description="Disordered" evidence="1">
    <location>
        <begin position="363"/>
        <end position="403"/>
    </location>
</feature>
<sequence length="524" mass="57744">MAVEFQDSPPVNFPVGDIVKQGYLFVKRPPRKYLSKMRAWHKRYFVLRDETQDRSPCLEMYEKDELFTAPLGIAGPKLILDLGQCVHIGFTSDSSRFPYALVIVCQGRSPLILAAEDELSARSWLLALGLITHKGNAGQCQRTSFNPPPSLLLEGGGRRRNKNVYRDTFSLPQESSAPLSVESTAATLLPEEYNDTDMDLSFAREIFQVSVNPTEDSQRLGMSGDLQLAIFSHGIGLAKPGMASCFVVWPVAYIRQYLHESTSSTGKTKTTIVSLEVGRRSATGEGIFQFRTQKGAEIIRELKGIVELWSARKAVLSIQQSSAKHDVFRNSPSKHCHSRGRSWNFTGRSAPCTPSLAFPHSWQQRYTSPGPSKKALSDLNRPISATEVGRSPKKEPLEKEEEEEPKINYIVPCFEDSSPQSEKVSTAKSPSITAKKTVTADVGKDGCVRTKHTRIMGACSIPEVRSVRVETCSGGDSSDECCYVEVDPTESKIVEASTTPAPSPAKSRTTSTSEPEGYLEVLPT</sequence>
<dbReference type="InterPro" id="IPR050996">
    <property type="entry name" value="Docking_Protein_DOK"/>
</dbReference>
<dbReference type="GO" id="GO:0005737">
    <property type="term" value="C:cytoplasm"/>
    <property type="evidence" value="ECO:0007669"/>
    <property type="project" value="TreeGrafter"/>
</dbReference>
<evidence type="ECO:0008006" key="6">
    <source>
        <dbReference type="Google" id="ProtNLM"/>
    </source>
</evidence>
<dbReference type="PANTHER" id="PTHR21258:SF62">
    <property type="entry name" value="INSULIN RECEPTOR SUBSTRATE 1"/>
    <property type="match status" value="1"/>
</dbReference>
<dbReference type="Pfam" id="PF00169">
    <property type="entry name" value="PH"/>
    <property type="match status" value="1"/>
</dbReference>
<dbReference type="Pfam" id="PF02174">
    <property type="entry name" value="IRS"/>
    <property type="match status" value="1"/>
</dbReference>
<gene>
    <name evidence="4" type="ORF">LARSCL_LOCUS11058</name>
</gene>
<dbReference type="EMBL" id="CAXIEN010000133">
    <property type="protein sequence ID" value="CAL1280584.1"/>
    <property type="molecule type" value="Genomic_DNA"/>
</dbReference>
<dbReference type="InterPro" id="IPR011993">
    <property type="entry name" value="PH-like_dom_sf"/>
</dbReference>
<evidence type="ECO:0000313" key="4">
    <source>
        <dbReference type="EMBL" id="CAL1280584.1"/>
    </source>
</evidence>
<feature type="compositionally biased region" description="Polar residues" evidence="1">
    <location>
        <begin position="496"/>
        <end position="514"/>
    </location>
</feature>
<dbReference type="Gene3D" id="2.30.29.30">
    <property type="entry name" value="Pleckstrin-homology domain (PH domain)/Phosphotyrosine-binding domain (PTB)"/>
    <property type="match status" value="2"/>
</dbReference>
<protein>
    <recommendedName>
        <fullName evidence="6">PH domain-containing protein</fullName>
    </recommendedName>
</protein>
<dbReference type="SMART" id="SM01244">
    <property type="entry name" value="IRS"/>
    <property type="match status" value="1"/>
</dbReference>
<dbReference type="SUPFAM" id="SSF50729">
    <property type="entry name" value="PH domain-like"/>
    <property type="match status" value="2"/>
</dbReference>
<evidence type="ECO:0000259" key="3">
    <source>
        <dbReference type="PROSITE" id="PS51064"/>
    </source>
</evidence>
<dbReference type="AlphaFoldDB" id="A0AAV2A9F3"/>
<accession>A0AAV2A9F3</accession>
<evidence type="ECO:0000259" key="2">
    <source>
        <dbReference type="PROSITE" id="PS50003"/>
    </source>
</evidence>
<dbReference type="SMART" id="SM00310">
    <property type="entry name" value="PTBI"/>
    <property type="match status" value="1"/>
</dbReference>
<evidence type="ECO:0000313" key="5">
    <source>
        <dbReference type="Proteomes" id="UP001497382"/>
    </source>
</evidence>
<feature type="region of interest" description="Disordered" evidence="1">
    <location>
        <begin position="493"/>
        <end position="524"/>
    </location>
</feature>
<organism evidence="4 5">
    <name type="scientific">Larinioides sclopetarius</name>
    <dbReference type="NCBI Taxonomy" id="280406"/>
    <lineage>
        <taxon>Eukaryota</taxon>
        <taxon>Metazoa</taxon>
        <taxon>Ecdysozoa</taxon>
        <taxon>Arthropoda</taxon>
        <taxon>Chelicerata</taxon>
        <taxon>Arachnida</taxon>
        <taxon>Araneae</taxon>
        <taxon>Araneomorphae</taxon>
        <taxon>Entelegynae</taxon>
        <taxon>Araneoidea</taxon>
        <taxon>Araneidae</taxon>
        <taxon>Larinioides</taxon>
    </lineage>
</organism>
<reference evidence="4 5" key="1">
    <citation type="submission" date="2024-04" db="EMBL/GenBank/DDBJ databases">
        <authorList>
            <person name="Rising A."/>
            <person name="Reimegard J."/>
            <person name="Sonavane S."/>
            <person name="Akerstrom W."/>
            <person name="Nylinder S."/>
            <person name="Hedman E."/>
            <person name="Kallberg Y."/>
        </authorList>
    </citation>
    <scope>NUCLEOTIDE SEQUENCE [LARGE SCALE GENOMIC DNA]</scope>
</reference>
<name>A0AAV2A9F3_9ARAC</name>
<evidence type="ECO:0000256" key="1">
    <source>
        <dbReference type="SAM" id="MobiDB-lite"/>
    </source>
</evidence>
<feature type="domain" description="PH" evidence="2">
    <location>
        <begin position="17"/>
        <end position="133"/>
    </location>
</feature>
<dbReference type="PANTHER" id="PTHR21258">
    <property type="entry name" value="DOCKING PROTEIN RELATED"/>
    <property type="match status" value="1"/>
</dbReference>